<feature type="transmembrane region" description="Helical" evidence="5">
    <location>
        <begin position="154"/>
        <end position="174"/>
    </location>
</feature>
<feature type="transmembrane region" description="Helical" evidence="5">
    <location>
        <begin position="16"/>
        <end position="37"/>
    </location>
</feature>
<reference evidence="6 7" key="1">
    <citation type="submission" date="2015-02" db="EMBL/GenBank/DDBJ databases">
        <title>Genome sequene of Rhodovulum sulfidophilum DSM 2351.</title>
        <authorList>
            <person name="Nagao N."/>
        </authorList>
    </citation>
    <scope>NUCLEOTIDE SEQUENCE [LARGE SCALE GENOMIC DNA]</scope>
    <source>
        <strain evidence="6 7">DSM 2351</strain>
    </source>
</reference>
<feature type="transmembrane region" description="Helical" evidence="5">
    <location>
        <begin position="215"/>
        <end position="232"/>
    </location>
</feature>
<gene>
    <name evidence="6" type="ORF">NHU_00517</name>
</gene>
<proteinExistence type="predicted"/>
<dbReference type="EMBL" id="AP014800">
    <property type="protein sequence ID" value="BAQ67686.1"/>
    <property type="molecule type" value="Genomic_DNA"/>
</dbReference>
<evidence type="ECO:0000256" key="5">
    <source>
        <dbReference type="SAM" id="Phobius"/>
    </source>
</evidence>
<dbReference type="CDD" id="cd09323">
    <property type="entry name" value="TDT_SLAC1_like"/>
    <property type="match status" value="1"/>
</dbReference>
<accession>A0A0D6AY70</accession>
<evidence type="ECO:0000313" key="6">
    <source>
        <dbReference type="EMBL" id="BAQ67686.1"/>
    </source>
</evidence>
<keyword evidence="4 5" id="KW-0472">Membrane</keyword>
<dbReference type="AlphaFoldDB" id="A0A0D6AY70"/>
<feature type="transmembrane region" description="Helical" evidence="5">
    <location>
        <begin position="57"/>
        <end position="75"/>
    </location>
</feature>
<evidence type="ECO:0000256" key="1">
    <source>
        <dbReference type="ARBA" id="ARBA00004141"/>
    </source>
</evidence>
<evidence type="ECO:0000256" key="2">
    <source>
        <dbReference type="ARBA" id="ARBA00022692"/>
    </source>
</evidence>
<dbReference type="Proteomes" id="UP000064912">
    <property type="component" value="Chromosome"/>
</dbReference>
<sequence>MSTTAETDPGPRNSRLAHFPVTFFATVMGMMGLTLAWHAGEQALGPRLGLSLAVSPVLLYASCALLVAVAALYALKLATHFPMAAAEWQHPVRLAFFPTASISLILLSVALLGDYPALARPVWIAGTALQGLLSLMVISDWIGQRHFQPIHLNAAWFIPPVGNILVPVAGVPLGHPEISWLFFSGGALFWVVLLTLVMNRLTFHDPLPGRLQPTLVILIAPPAVGFISWMRLHGGLDPLAMFFLNAAYVFALIVATQMPRILRLPFALSFWALSFPLAALTIATFLYADSSGSVFHLWLGGALLAFLSAVIAGLVGRTLLAIARNEICHPE</sequence>
<evidence type="ECO:0000256" key="4">
    <source>
        <dbReference type="ARBA" id="ARBA00023136"/>
    </source>
</evidence>
<protein>
    <submittedName>
        <fullName evidence="6">C4-dicarboxylate transporter/malic acid transport protein</fullName>
    </submittedName>
</protein>
<feature type="transmembrane region" description="Helical" evidence="5">
    <location>
        <begin position="238"/>
        <end position="256"/>
    </location>
</feature>
<feature type="transmembrane region" description="Helical" evidence="5">
    <location>
        <begin position="268"/>
        <end position="288"/>
    </location>
</feature>
<keyword evidence="2 5" id="KW-0812">Transmembrane</keyword>
<feature type="transmembrane region" description="Helical" evidence="5">
    <location>
        <begin position="180"/>
        <end position="203"/>
    </location>
</feature>
<dbReference type="PATRIC" id="fig|35806.4.peg.527"/>
<dbReference type="eggNOG" id="COG1275">
    <property type="taxonomic scope" value="Bacteria"/>
</dbReference>
<dbReference type="InterPro" id="IPR004695">
    <property type="entry name" value="SLAC1/Mae1/Ssu1/TehA"/>
</dbReference>
<feature type="transmembrane region" description="Helical" evidence="5">
    <location>
        <begin position="294"/>
        <end position="315"/>
    </location>
</feature>
<dbReference type="PANTHER" id="PTHR37955:SF1">
    <property type="entry name" value="DEP DOMAIN-CONTAINING PROTEIN"/>
    <property type="match status" value="1"/>
</dbReference>
<dbReference type="InterPro" id="IPR052951">
    <property type="entry name" value="Tellurite_res_ion_channel"/>
</dbReference>
<dbReference type="PANTHER" id="PTHR37955">
    <property type="entry name" value="TELLURITE RESISTANCE PROTEIN TEHA"/>
    <property type="match status" value="1"/>
</dbReference>
<dbReference type="GO" id="GO:0046583">
    <property type="term" value="F:monoatomic cation efflux transmembrane transporter activity"/>
    <property type="evidence" value="ECO:0007669"/>
    <property type="project" value="TreeGrafter"/>
</dbReference>
<evidence type="ECO:0000313" key="7">
    <source>
        <dbReference type="Proteomes" id="UP000064912"/>
    </source>
</evidence>
<organism evidence="6 7">
    <name type="scientific">Rhodovulum sulfidophilum</name>
    <name type="common">Rhodobacter sulfidophilus</name>
    <dbReference type="NCBI Taxonomy" id="35806"/>
    <lineage>
        <taxon>Bacteria</taxon>
        <taxon>Pseudomonadati</taxon>
        <taxon>Pseudomonadota</taxon>
        <taxon>Alphaproteobacteria</taxon>
        <taxon>Rhodobacterales</taxon>
        <taxon>Paracoccaceae</taxon>
        <taxon>Rhodovulum</taxon>
    </lineage>
</organism>
<dbReference type="KEGG" id="rsu:NHU_00517"/>
<dbReference type="GO" id="GO:0005886">
    <property type="term" value="C:plasma membrane"/>
    <property type="evidence" value="ECO:0007669"/>
    <property type="project" value="TreeGrafter"/>
</dbReference>
<dbReference type="Pfam" id="PF03595">
    <property type="entry name" value="SLAC1"/>
    <property type="match status" value="1"/>
</dbReference>
<name>A0A0D6AY70_RHOSU</name>
<comment type="subcellular location">
    <subcellularLocation>
        <location evidence="1">Membrane</location>
        <topology evidence="1">Multi-pass membrane protein</topology>
    </subcellularLocation>
</comment>
<dbReference type="InterPro" id="IPR038665">
    <property type="entry name" value="Voltage-dep_anion_channel_sf"/>
</dbReference>
<feature type="transmembrane region" description="Helical" evidence="5">
    <location>
        <begin position="121"/>
        <end position="142"/>
    </location>
</feature>
<dbReference type="Gene3D" id="1.50.10.150">
    <property type="entry name" value="Voltage-dependent anion channel"/>
    <property type="match status" value="1"/>
</dbReference>
<evidence type="ECO:0000256" key="3">
    <source>
        <dbReference type="ARBA" id="ARBA00022989"/>
    </source>
</evidence>
<keyword evidence="3 5" id="KW-1133">Transmembrane helix</keyword>
<feature type="transmembrane region" description="Helical" evidence="5">
    <location>
        <begin position="95"/>
        <end position="115"/>
    </location>
</feature>